<evidence type="ECO:0000256" key="8">
    <source>
        <dbReference type="ARBA" id="ARBA00023180"/>
    </source>
</evidence>
<dbReference type="GO" id="GO:0004553">
    <property type="term" value="F:hydrolase activity, hydrolyzing O-glycosyl compounds"/>
    <property type="evidence" value="ECO:0007669"/>
    <property type="project" value="InterPro"/>
</dbReference>
<dbReference type="InterPro" id="IPR010713">
    <property type="entry name" value="XET_C"/>
</dbReference>
<comment type="function">
    <text evidence="13">Catalyzes xyloglucan endohydrolysis (XEH) and/or endotransglycosylation (XET). Cleaves and religates xyloglucan polymers, an essential constituent of the primary cell wall, and thereby participates in cell wall construction of growing tissues.</text>
</comment>
<dbReference type="Pfam" id="PF00722">
    <property type="entry name" value="Glyco_hydro_16"/>
    <property type="match status" value="1"/>
</dbReference>
<dbReference type="OrthoDB" id="4781at2759"/>
<dbReference type="PROSITE" id="PS01034">
    <property type="entry name" value="GH16_1"/>
    <property type="match status" value="1"/>
</dbReference>
<evidence type="ECO:0000256" key="7">
    <source>
        <dbReference type="ARBA" id="ARBA00023157"/>
    </source>
</evidence>
<reference evidence="16" key="2">
    <citation type="submission" date="2025-08" db="UniProtKB">
        <authorList>
            <consortium name="RefSeq"/>
        </authorList>
    </citation>
    <scope>IDENTIFICATION</scope>
    <source>
        <tissue evidence="16">Leaf</tissue>
    </source>
</reference>
<feature type="signal peptide" evidence="13">
    <location>
        <begin position="1"/>
        <end position="22"/>
    </location>
</feature>
<dbReference type="InterPro" id="IPR008264">
    <property type="entry name" value="Beta_glucanase"/>
</dbReference>
<dbReference type="EC" id="2.4.1.207" evidence="13"/>
<evidence type="ECO:0000256" key="3">
    <source>
        <dbReference type="ARBA" id="ARBA00022525"/>
    </source>
</evidence>
<dbReference type="Gene3D" id="2.60.120.200">
    <property type="match status" value="1"/>
</dbReference>
<dbReference type="Pfam" id="PF06955">
    <property type="entry name" value="XET_C"/>
    <property type="match status" value="1"/>
</dbReference>
<keyword evidence="6 13" id="KW-0378">Hydrolase</keyword>
<dbReference type="InterPro" id="IPR016455">
    <property type="entry name" value="XTH"/>
</dbReference>
<evidence type="ECO:0000256" key="11">
    <source>
        <dbReference type="PIRSR" id="PIRSR005604-1"/>
    </source>
</evidence>
<keyword evidence="15" id="KW-1185">Reference proteome</keyword>
<gene>
    <name evidence="16" type="primary">LOC116196943</name>
</gene>
<evidence type="ECO:0000256" key="5">
    <source>
        <dbReference type="ARBA" id="ARBA00022729"/>
    </source>
</evidence>
<evidence type="ECO:0000313" key="15">
    <source>
        <dbReference type="Proteomes" id="UP000515151"/>
    </source>
</evidence>
<evidence type="ECO:0000256" key="4">
    <source>
        <dbReference type="ARBA" id="ARBA00022679"/>
    </source>
</evidence>
<keyword evidence="5 13" id="KW-0732">Signal</keyword>
<dbReference type="InterPro" id="IPR044791">
    <property type="entry name" value="Beta-glucanase/XTH"/>
</dbReference>
<keyword evidence="7" id="KW-1015">Disulfide bond</keyword>
<dbReference type="GeneID" id="116196943"/>
<evidence type="ECO:0000256" key="10">
    <source>
        <dbReference type="ARBA" id="ARBA00023316"/>
    </source>
</evidence>
<dbReference type="GO" id="GO:0016762">
    <property type="term" value="F:xyloglucan:xyloglucosyl transferase activity"/>
    <property type="evidence" value="ECO:0007669"/>
    <property type="project" value="UniProtKB-EC"/>
</dbReference>
<sequence>MASKAPLSLLLSLLVTSAFVAAEASAGPISRTVDITWGDGRGKFLNNGRLLTLSLDNSSGSGLQSKSKFLYGKFDMQIKLVRGNSAGTVVAYYLRSPGLNWDEIDFEFLGNLTGHPYVLHTNIFTGGQGNREQQFYLWFDPTAAFHTYSVVWNPSNIIIYVDNTPIREFKNLRSVGVPYPMKQPMRVFGSLWDADDWATRGGLVKTNWTLAPFTASFRNLNYDACIISNGRSSCKPKSSKRFMIQKLDLAGQNRLKAVQSKYMIYNYCVDKKRFPIVPIECTLS</sequence>
<evidence type="ECO:0000256" key="2">
    <source>
        <dbReference type="ARBA" id="ARBA00022523"/>
    </source>
</evidence>
<reference evidence="15" key="1">
    <citation type="journal article" date="2020" name="Plant Biotechnol. J.">
        <title>The pomegranate (Punica granatum L.) draft genome dissects genetic divergence between soft- and hard-seeded cultivars.</title>
        <authorList>
            <person name="Luo X."/>
            <person name="Li H."/>
            <person name="Wu Z."/>
            <person name="Yao W."/>
            <person name="Zhao P."/>
            <person name="Cao D."/>
            <person name="Yu H."/>
            <person name="Li K."/>
            <person name="Poudel K."/>
            <person name="Zhao D."/>
            <person name="Zhang F."/>
            <person name="Xia X."/>
            <person name="Chen L."/>
            <person name="Wang Q."/>
            <person name="Jing D."/>
            <person name="Cao S."/>
        </authorList>
    </citation>
    <scope>NUCLEOTIDE SEQUENCE [LARGE SCALE GENOMIC DNA]</scope>
    <source>
        <strain evidence="15">cv. Tunisia</strain>
    </source>
</reference>
<keyword evidence="3 13" id="KW-0964">Secreted</keyword>
<dbReference type="PIRSF" id="PIRSF005604">
    <property type="entry name" value="XET"/>
    <property type="match status" value="1"/>
</dbReference>
<protein>
    <recommendedName>
        <fullName evidence="13">Xyloglucan endotransglucosylase/hydrolase</fullName>
        <ecNumber evidence="13">2.4.1.207</ecNumber>
    </recommendedName>
</protein>
<dbReference type="SUPFAM" id="SSF49899">
    <property type="entry name" value="Concanavalin A-like lectins/glucanases"/>
    <property type="match status" value="1"/>
</dbReference>
<evidence type="ECO:0000256" key="1">
    <source>
        <dbReference type="ARBA" id="ARBA00022512"/>
    </source>
</evidence>
<dbReference type="Proteomes" id="UP000515151">
    <property type="component" value="Chromosome 2"/>
</dbReference>
<keyword evidence="4 13" id="KW-0808">Transferase</keyword>
<dbReference type="FunFam" id="2.60.120.200:FF:000025">
    <property type="entry name" value="Xyloglucan endotransglucosylase/hydrolase"/>
    <property type="match status" value="1"/>
</dbReference>
<feature type="glycosylation site" description="N-linked (GlcNAc...) asparagine" evidence="12">
    <location>
        <position position="111"/>
    </location>
</feature>
<keyword evidence="8" id="KW-0325">Glycoprotein</keyword>
<dbReference type="GlyCosmos" id="A0A6P8CHU7">
    <property type="glycosylation" value="1 site, No reported glycans"/>
</dbReference>
<dbReference type="InterPro" id="IPR008263">
    <property type="entry name" value="GH16_AS"/>
</dbReference>
<dbReference type="AlphaFoldDB" id="A0A6P8CHU7"/>
<dbReference type="PROSITE" id="PS51762">
    <property type="entry name" value="GH16_2"/>
    <property type="match status" value="1"/>
</dbReference>
<dbReference type="GO" id="GO:0042546">
    <property type="term" value="P:cell wall biogenesis"/>
    <property type="evidence" value="ECO:0007669"/>
    <property type="project" value="InterPro"/>
</dbReference>
<keyword evidence="2 13" id="KW-0052">Apoplast</keyword>
<feature type="active site" description="Proton donor" evidence="11">
    <location>
        <position position="107"/>
    </location>
</feature>
<proteinExistence type="inferred from homology"/>
<comment type="PTM">
    <text evidence="13">Contains at least one intrachain disulfide bond essential for its enzymatic activity.</text>
</comment>
<dbReference type="GO" id="GO:0048046">
    <property type="term" value="C:apoplast"/>
    <property type="evidence" value="ECO:0007669"/>
    <property type="project" value="UniProtKB-SubCell"/>
</dbReference>
<keyword evidence="1 13" id="KW-0134">Cell wall</keyword>
<dbReference type="GO" id="GO:0010411">
    <property type="term" value="P:xyloglucan metabolic process"/>
    <property type="evidence" value="ECO:0007669"/>
    <property type="project" value="InterPro"/>
</dbReference>
<evidence type="ECO:0000256" key="12">
    <source>
        <dbReference type="PIRSR" id="PIRSR005604-2"/>
    </source>
</evidence>
<organism evidence="15 16">
    <name type="scientific">Punica granatum</name>
    <name type="common">Pomegranate</name>
    <dbReference type="NCBI Taxonomy" id="22663"/>
    <lineage>
        <taxon>Eukaryota</taxon>
        <taxon>Viridiplantae</taxon>
        <taxon>Streptophyta</taxon>
        <taxon>Embryophyta</taxon>
        <taxon>Tracheophyta</taxon>
        <taxon>Spermatophyta</taxon>
        <taxon>Magnoliopsida</taxon>
        <taxon>eudicotyledons</taxon>
        <taxon>Gunneridae</taxon>
        <taxon>Pentapetalae</taxon>
        <taxon>rosids</taxon>
        <taxon>malvids</taxon>
        <taxon>Myrtales</taxon>
        <taxon>Lythraceae</taxon>
        <taxon>Punica</taxon>
    </lineage>
</organism>
<dbReference type="InterPro" id="IPR013320">
    <property type="entry name" value="ConA-like_dom_sf"/>
</dbReference>
<feature type="domain" description="GH16" evidence="14">
    <location>
        <begin position="22"/>
        <end position="217"/>
    </location>
</feature>
<evidence type="ECO:0000256" key="9">
    <source>
        <dbReference type="ARBA" id="ARBA00023295"/>
    </source>
</evidence>
<dbReference type="PRINTS" id="PR00737">
    <property type="entry name" value="GLHYDRLASE16"/>
</dbReference>
<feature type="chain" id="PRO_5028509033" description="Xyloglucan endotransglucosylase/hydrolase" evidence="13">
    <location>
        <begin position="23"/>
        <end position="284"/>
    </location>
</feature>
<evidence type="ECO:0000313" key="16">
    <source>
        <dbReference type="RefSeq" id="XP_031382765.1"/>
    </source>
</evidence>
<dbReference type="RefSeq" id="XP_031382765.1">
    <property type="nucleotide sequence ID" value="XM_031526905.1"/>
</dbReference>
<comment type="similarity">
    <text evidence="13">Belongs to the glycosyl hydrolase 16 family.</text>
</comment>
<keyword evidence="10 13" id="KW-0961">Cell wall biogenesis/degradation</keyword>
<dbReference type="GO" id="GO:0071555">
    <property type="term" value="P:cell wall organization"/>
    <property type="evidence" value="ECO:0007669"/>
    <property type="project" value="UniProtKB-KW"/>
</dbReference>
<name>A0A6P8CHU7_PUNGR</name>
<evidence type="ECO:0000256" key="6">
    <source>
        <dbReference type="ARBA" id="ARBA00022801"/>
    </source>
</evidence>
<dbReference type="PANTHER" id="PTHR31062">
    <property type="entry name" value="XYLOGLUCAN ENDOTRANSGLUCOSYLASE/HYDROLASE PROTEIN 8-RELATED"/>
    <property type="match status" value="1"/>
</dbReference>
<accession>A0A6P8CHU7</accession>
<feature type="active site" description="Nucleophile" evidence="11">
    <location>
        <position position="103"/>
    </location>
</feature>
<evidence type="ECO:0000259" key="14">
    <source>
        <dbReference type="PROSITE" id="PS51762"/>
    </source>
</evidence>
<comment type="subcellular location">
    <subcellularLocation>
        <location evidence="13">Secreted</location>
        <location evidence="13">Cell wall</location>
    </subcellularLocation>
    <subcellularLocation>
        <location evidence="13">Secreted</location>
        <location evidence="13">Extracellular space</location>
        <location evidence="13">Apoplast</location>
    </subcellularLocation>
</comment>
<dbReference type="InterPro" id="IPR000757">
    <property type="entry name" value="Beta-glucanase-like"/>
</dbReference>
<keyword evidence="9 13" id="KW-0326">Glycosidase</keyword>
<dbReference type="CDD" id="cd02176">
    <property type="entry name" value="GH16_XET"/>
    <property type="match status" value="1"/>
</dbReference>
<evidence type="ECO:0000256" key="13">
    <source>
        <dbReference type="RuleBase" id="RU361120"/>
    </source>
</evidence>